<evidence type="ECO:0008006" key="3">
    <source>
        <dbReference type="Google" id="ProtNLM"/>
    </source>
</evidence>
<dbReference type="Proteomes" id="UP001218218">
    <property type="component" value="Unassembled WGS sequence"/>
</dbReference>
<proteinExistence type="predicted"/>
<dbReference type="EMBL" id="JARIHO010000052">
    <property type="protein sequence ID" value="KAJ7321116.1"/>
    <property type="molecule type" value="Genomic_DNA"/>
</dbReference>
<gene>
    <name evidence="1" type="ORF">DFH08DRAFT_753883</name>
</gene>
<evidence type="ECO:0000313" key="2">
    <source>
        <dbReference type="Proteomes" id="UP001218218"/>
    </source>
</evidence>
<evidence type="ECO:0000313" key="1">
    <source>
        <dbReference type="EMBL" id="KAJ7321116.1"/>
    </source>
</evidence>
<feature type="non-terminal residue" evidence="1">
    <location>
        <position position="135"/>
    </location>
</feature>
<sequence>MTRTAEASATLRSRLEAVLSDIAKQKEIIKKIEGSTSGIQRQLNDFHDPMARLPRETASEIFIHCLPPSENTYKYLRDPLLLLSICTRWSEIALSTPRLWTDLCVEIPAEVTSEFINSLDGWLSRAKESPLSLSF</sequence>
<name>A0AAD6ZFS1_9AGAR</name>
<dbReference type="AlphaFoldDB" id="A0AAD6ZFS1"/>
<protein>
    <recommendedName>
        <fullName evidence="3">F-box domain-containing protein</fullName>
    </recommendedName>
</protein>
<accession>A0AAD6ZFS1</accession>
<comment type="caution">
    <text evidence="1">The sequence shown here is derived from an EMBL/GenBank/DDBJ whole genome shotgun (WGS) entry which is preliminary data.</text>
</comment>
<organism evidence="1 2">
    <name type="scientific">Mycena albidolilacea</name>
    <dbReference type="NCBI Taxonomy" id="1033008"/>
    <lineage>
        <taxon>Eukaryota</taxon>
        <taxon>Fungi</taxon>
        <taxon>Dikarya</taxon>
        <taxon>Basidiomycota</taxon>
        <taxon>Agaricomycotina</taxon>
        <taxon>Agaricomycetes</taxon>
        <taxon>Agaricomycetidae</taxon>
        <taxon>Agaricales</taxon>
        <taxon>Marasmiineae</taxon>
        <taxon>Mycenaceae</taxon>
        <taxon>Mycena</taxon>
    </lineage>
</organism>
<reference evidence="1" key="1">
    <citation type="submission" date="2023-03" db="EMBL/GenBank/DDBJ databases">
        <title>Massive genome expansion in bonnet fungi (Mycena s.s.) driven by repeated elements and novel gene families across ecological guilds.</title>
        <authorList>
            <consortium name="Lawrence Berkeley National Laboratory"/>
            <person name="Harder C.B."/>
            <person name="Miyauchi S."/>
            <person name="Viragh M."/>
            <person name="Kuo A."/>
            <person name="Thoen E."/>
            <person name="Andreopoulos B."/>
            <person name="Lu D."/>
            <person name="Skrede I."/>
            <person name="Drula E."/>
            <person name="Henrissat B."/>
            <person name="Morin E."/>
            <person name="Kohler A."/>
            <person name="Barry K."/>
            <person name="LaButti K."/>
            <person name="Morin E."/>
            <person name="Salamov A."/>
            <person name="Lipzen A."/>
            <person name="Mereny Z."/>
            <person name="Hegedus B."/>
            <person name="Baldrian P."/>
            <person name="Stursova M."/>
            <person name="Weitz H."/>
            <person name="Taylor A."/>
            <person name="Grigoriev I.V."/>
            <person name="Nagy L.G."/>
            <person name="Martin F."/>
            <person name="Kauserud H."/>
        </authorList>
    </citation>
    <scope>NUCLEOTIDE SEQUENCE</scope>
    <source>
        <strain evidence="1">CBHHK002</strain>
    </source>
</reference>
<keyword evidence="2" id="KW-1185">Reference proteome</keyword>